<dbReference type="AlphaFoldDB" id="J9DWW8"/>
<dbReference type="Proteomes" id="UP000004810">
    <property type="component" value="Unassembled WGS sequence"/>
</dbReference>
<gene>
    <name evidence="1" type="ORF">WUBG_14811</name>
</gene>
<organism evidence="1 2">
    <name type="scientific">Wuchereria bancrofti</name>
    <dbReference type="NCBI Taxonomy" id="6293"/>
    <lineage>
        <taxon>Eukaryota</taxon>
        <taxon>Metazoa</taxon>
        <taxon>Ecdysozoa</taxon>
        <taxon>Nematoda</taxon>
        <taxon>Chromadorea</taxon>
        <taxon>Rhabditida</taxon>
        <taxon>Spirurina</taxon>
        <taxon>Spiruromorpha</taxon>
        <taxon>Filarioidea</taxon>
        <taxon>Onchocercidae</taxon>
        <taxon>Wuchereria</taxon>
    </lineage>
</organism>
<dbReference type="EMBL" id="ADBV01012536">
    <property type="protein sequence ID" value="EJW74281.1"/>
    <property type="molecule type" value="Genomic_DNA"/>
</dbReference>
<evidence type="ECO:0000313" key="2">
    <source>
        <dbReference type="Proteomes" id="UP000004810"/>
    </source>
</evidence>
<evidence type="ECO:0000313" key="1">
    <source>
        <dbReference type="EMBL" id="EJW74281.1"/>
    </source>
</evidence>
<name>J9DWW8_WUCBA</name>
<comment type="caution">
    <text evidence="1">The sequence shown here is derived from an EMBL/GenBank/DDBJ whole genome shotgun (WGS) entry which is preliminary data.</text>
</comment>
<proteinExistence type="predicted"/>
<sequence length="148" mass="17794">MSHDQQCIMLTAHAKHRFLPLHACTSVEMVNDCVSLKNSRLFVQFNDLLQWYQIPEHTMPQFYVNNPGNLSNMYRFQRLNQMVYELEHMNGSWGAQSTNYFIRDFIDFEKQWNEADYSNDSLNGSILLREDDLPIFLDWPEYQRWRGF</sequence>
<accession>J9DWW8</accession>
<protein>
    <submittedName>
        <fullName evidence="1">Uncharacterized protein</fullName>
    </submittedName>
</protein>
<reference evidence="2" key="1">
    <citation type="submission" date="2012-08" db="EMBL/GenBank/DDBJ databases">
        <title>The Genome Sequence of Wuchereria bancrofti.</title>
        <authorList>
            <person name="Nutman T.B."/>
            <person name="Fink D.L."/>
            <person name="Russ C."/>
            <person name="Young S."/>
            <person name="Zeng Q."/>
            <person name="Koehrsen M."/>
            <person name="Alvarado L."/>
            <person name="Berlin A."/>
            <person name="Chapman S.B."/>
            <person name="Chen Z."/>
            <person name="Freedman E."/>
            <person name="Gellesch M."/>
            <person name="Goldberg J."/>
            <person name="Griggs A."/>
            <person name="Gujja S."/>
            <person name="Heilman E.R."/>
            <person name="Heiman D."/>
            <person name="Hepburn T."/>
            <person name="Howarth C."/>
            <person name="Jen D."/>
            <person name="Larson L."/>
            <person name="Lewis B."/>
            <person name="Mehta T."/>
            <person name="Park D."/>
            <person name="Pearson M."/>
            <person name="Roberts A."/>
            <person name="Saif S."/>
            <person name="Shea T."/>
            <person name="Shenoy N."/>
            <person name="Sisk P."/>
            <person name="Stolte C."/>
            <person name="Sykes S."/>
            <person name="Walk T."/>
            <person name="White J."/>
            <person name="Yandava C."/>
            <person name="Haas B."/>
            <person name="Henn M.R."/>
            <person name="Nusbaum C."/>
            <person name="Birren B."/>
        </authorList>
    </citation>
    <scope>NUCLEOTIDE SEQUENCE [LARGE SCALE GENOMIC DNA]</scope>
    <source>
        <strain evidence="2">NA</strain>
    </source>
</reference>